<dbReference type="SMART" id="SM00219">
    <property type="entry name" value="TyrKc"/>
    <property type="match status" value="1"/>
</dbReference>
<dbReference type="PROSITE" id="PS50002">
    <property type="entry name" value="SH3"/>
    <property type="match status" value="1"/>
</dbReference>
<dbReference type="CDD" id="cd11845">
    <property type="entry name" value="SH3_Src_like"/>
    <property type="match status" value="1"/>
</dbReference>
<dbReference type="InterPro" id="IPR000719">
    <property type="entry name" value="Prot_kinase_dom"/>
</dbReference>
<dbReference type="SMART" id="SM00252">
    <property type="entry name" value="SH2"/>
    <property type="match status" value="1"/>
</dbReference>
<dbReference type="InterPro" id="IPR017441">
    <property type="entry name" value="Protein_kinase_ATP_BS"/>
</dbReference>
<keyword evidence="7 10" id="KW-0727">SH2 domain</keyword>
<evidence type="ECO:0000259" key="16">
    <source>
        <dbReference type="PROSITE" id="PS50011"/>
    </source>
</evidence>
<dbReference type="PROSITE" id="PS50011">
    <property type="entry name" value="PROTEIN_KINASE_DOM"/>
    <property type="match status" value="1"/>
</dbReference>
<evidence type="ECO:0000256" key="8">
    <source>
        <dbReference type="ARBA" id="ARBA00023137"/>
    </source>
</evidence>
<evidence type="ECO:0000256" key="11">
    <source>
        <dbReference type="PROSITE-ProRule" id="PRU00192"/>
    </source>
</evidence>
<evidence type="ECO:0000313" key="18">
    <source>
        <dbReference type="Proteomes" id="UP001187531"/>
    </source>
</evidence>
<name>A0AA88I863_ARTSF</name>
<keyword evidence="4 12" id="KW-0547">Nucleotide-binding</keyword>
<dbReference type="EC" id="2.7.10.2" evidence="13"/>
<protein>
    <recommendedName>
        <fullName evidence="13">Tyrosine-protein kinase</fullName>
        <ecNumber evidence="13">2.7.10.2</ecNumber>
    </recommendedName>
</protein>
<dbReference type="CDD" id="cd09933">
    <property type="entry name" value="SH2_Src_family"/>
    <property type="match status" value="1"/>
</dbReference>
<proteinExistence type="inferred from homology"/>
<dbReference type="InterPro" id="IPR001452">
    <property type="entry name" value="SH3_domain"/>
</dbReference>
<feature type="domain" description="SH3" evidence="15">
    <location>
        <begin position="92"/>
        <end position="153"/>
    </location>
</feature>
<dbReference type="AlphaFoldDB" id="A0AA88I863"/>
<dbReference type="Gene3D" id="3.30.200.20">
    <property type="entry name" value="Phosphorylase Kinase, domain 1"/>
    <property type="match status" value="1"/>
</dbReference>
<feature type="binding site" evidence="12">
    <location>
        <position position="309"/>
    </location>
    <ligand>
        <name>ATP</name>
        <dbReference type="ChEBI" id="CHEBI:30616"/>
    </ligand>
</feature>
<evidence type="ECO:0000256" key="7">
    <source>
        <dbReference type="ARBA" id="ARBA00022999"/>
    </source>
</evidence>
<evidence type="ECO:0000259" key="15">
    <source>
        <dbReference type="PROSITE" id="PS50002"/>
    </source>
</evidence>
<reference evidence="17" key="1">
    <citation type="submission" date="2023-07" db="EMBL/GenBank/DDBJ databases">
        <title>Chromosome-level genome assembly of Artemia franciscana.</title>
        <authorList>
            <person name="Jo E."/>
        </authorList>
    </citation>
    <scope>NUCLEOTIDE SEQUENCE</scope>
    <source>
        <tissue evidence="17">Whole body</tissue>
    </source>
</reference>
<dbReference type="InterPro" id="IPR011009">
    <property type="entry name" value="Kinase-like_dom_sf"/>
</dbReference>
<dbReference type="InterPro" id="IPR008266">
    <property type="entry name" value="Tyr_kinase_AS"/>
</dbReference>
<accession>A0AA88I863</accession>
<gene>
    <name evidence="17" type="ORF">QYM36_001002</name>
</gene>
<dbReference type="InterPro" id="IPR036028">
    <property type="entry name" value="SH3-like_dom_sf"/>
</dbReference>
<dbReference type="InterPro" id="IPR001245">
    <property type="entry name" value="Ser-Thr/Tyr_kinase_cat_dom"/>
</dbReference>
<dbReference type="InterPro" id="IPR020635">
    <property type="entry name" value="Tyr_kinase_cat_dom"/>
</dbReference>
<dbReference type="GO" id="GO:0030036">
    <property type="term" value="P:actin cytoskeleton organization"/>
    <property type="evidence" value="ECO:0007669"/>
    <property type="project" value="UniProtKB-ARBA"/>
</dbReference>
<evidence type="ECO:0000313" key="17">
    <source>
        <dbReference type="EMBL" id="KAK2724343.1"/>
    </source>
</evidence>
<evidence type="ECO:0000256" key="4">
    <source>
        <dbReference type="ARBA" id="ARBA00022741"/>
    </source>
</evidence>
<dbReference type="Gene3D" id="1.10.510.10">
    <property type="entry name" value="Transferase(Phosphotransferase) domain 1"/>
    <property type="match status" value="1"/>
</dbReference>
<evidence type="ECO:0000256" key="5">
    <source>
        <dbReference type="ARBA" id="ARBA00022777"/>
    </source>
</evidence>
<feature type="domain" description="Protein kinase" evidence="16">
    <location>
        <begin position="281"/>
        <end position="533"/>
    </location>
</feature>
<dbReference type="PRINTS" id="PR00452">
    <property type="entry name" value="SH3DOMAIN"/>
</dbReference>
<dbReference type="SMART" id="SM00326">
    <property type="entry name" value="SH3"/>
    <property type="match status" value="1"/>
</dbReference>
<comment type="caution">
    <text evidence="17">The sequence shown here is derived from an EMBL/GenBank/DDBJ whole genome shotgun (WGS) entry which is preliminary data.</text>
</comment>
<dbReference type="Pfam" id="PF07714">
    <property type="entry name" value="PK_Tyr_Ser-Thr"/>
    <property type="match status" value="1"/>
</dbReference>
<keyword evidence="8 13" id="KW-0829">Tyrosine-protein kinase</keyword>
<keyword evidence="5 13" id="KW-0418">Kinase</keyword>
<dbReference type="GO" id="GO:0005524">
    <property type="term" value="F:ATP binding"/>
    <property type="evidence" value="ECO:0007669"/>
    <property type="project" value="UniProtKB-UniRule"/>
</dbReference>
<dbReference type="EMBL" id="JAVRJZ010000003">
    <property type="protein sequence ID" value="KAK2724343.1"/>
    <property type="molecule type" value="Genomic_DNA"/>
</dbReference>
<feature type="domain" description="SH2" evidence="14">
    <location>
        <begin position="159"/>
        <end position="256"/>
    </location>
</feature>
<dbReference type="GO" id="GO:0048468">
    <property type="term" value="P:cell development"/>
    <property type="evidence" value="ECO:0007669"/>
    <property type="project" value="UniProtKB-ARBA"/>
</dbReference>
<evidence type="ECO:0000256" key="1">
    <source>
        <dbReference type="ARBA" id="ARBA00022443"/>
    </source>
</evidence>
<evidence type="ECO:0000256" key="13">
    <source>
        <dbReference type="RuleBase" id="RU362096"/>
    </source>
</evidence>
<keyword evidence="6 12" id="KW-0067">ATP-binding</keyword>
<dbReference type="GO" id="GO:0002009">
    <property type="term" value="P:morphogenesis of an epithelium"/>
    <property type="evidence" value="ECO:0007669"/>
    <property type="project" value="UniProtKB-ARBA"/>
</dbReference>
<dbReference type="FunFam" id="3.30.505.10:FF:000001">
    <property type="entry name" value="Tyrosine-protein kinase"/>
    <property type="match status" value="1"/>
</dbReference>
<dbReference type="PRINTS" id="PR00401">
    <property type="entry name" value="SH2DOMAIN"/>
</dbReference>
<dbReference type="Gene3D" id="3.30.505.10">
    <property type="entry name" value="SH2 domain"/>
    <property type="match status" value="1"/>
</dbReference>
<sequence length="549" mass="62893">MGNRCCTHEKQRLPHNGVTPVRQDGWAAQTPSQTRANFYQLEQLDKRAKKALMHQHADIIRTPHSQGSTFADEARLMMSTFDSNLHPQNMKSVGKIVIALYSYSARESTDMSFEKGNKLEILDDSDADWWKARNLLNGLEGYIPRNFVAEEKTIDMFEWFFGTISRKDTEKLLMSVDLPRGTFIIRLSEQIPGGFSLSIRDWDDEKGFHVKHYKIKAIDSGGYYISTRQVFSSLPELVDAYCTNAYGLCHRLVTPCPRPKPTTWDLSPETRDAWEISRTEISLIRKLGSGNFGEVWYGRWRNSTNVAVKTLKPGSMSAQAFLREAALMKSFRHPNLITLYAVCSREEPLYIITEYMSKGSLLELLRKPEGQSLTFGNLVSIASQIASGMAYLEARQLIHRDLAARNVLVNDAYDAKICDFGLARVIKDDEYCPSQGSRFPVKWTAPEAALYGRFSVKSDVWSFAILLMELLTYGQVPYPGMHNREVIEQVERGYRMPKPSGVMFPDMLYGLVLECWHTDPERRPTFEYLHHFFEDFPVASEVPYREVFD</sequence>
<evidence type="ECO:0000256" key="6">
    <source>
        <dbReference type="ARBA" id="ARBA00022840"/>
    </source>
</evidence>
<evidence type="ECO:0000256" key="3">
    <source>
        <dbReference type="ARBA" id="ARBA00022679"/>
    </source>
</evidence>
<dbReference type="PROSITE" id="PS00109">
    <property type="entry name" value="PROTEIN_KINASE_TYR"/>
    <property type="match status" value="1"/>
</dbReference>
<organism evidence="17 18">
    <name type="scientific">Artemia franciscana</name>
    <name type="common">Brine shrimp</name>
    <name type="synonym">Artemia sanfranciscana</name>
    <dbReference type="NCBI Taxonomy" id="6661"/>
    <lineage>
        <taxon>Eukaryota</taxon>
        <taxon>Metazoa</taxon>
        <taxon>Ecdysozoa</taxon>
        <taxon>Arthropoda</taxon>
        <taxon>Crustacea</taxon>
        <taxon>Branchiopoda</taxon>
        <taxon>Anostraca</taxon>
        <taxon>Artemiidae</taxon>
        <taxon>Artemia</taxon>
    </lineage>
</organism>
<dbReference type="InterPro" id="IPR036860">
    <property type="entry name" value="SH2_dom_sf"/>
</dbReference>
<dbReference type="FunFam" id="3.30.200.20:FF:000053">
    <property type="entry name" value="Tyrosine-protein kinase"/>
    <property type="match status" value="1"/>
</dbReference>
<keyword evidence="1 11" id="KW-0728">SH3 domain</keyword>
<dbReference type="CDD" id="cd05034">
    <property type="entry name" value="PTKc_Src_like"/>
    <property type="match status" value="1"/>
</dbReference>
<dbReference type="PROSITE" id="PS00107">
    <property type="entry name" value="PROTEIN_KINASE_ATP"/>
    <property type="match status" value="1"/>
</dbReference>
<dbReference type="PANTHER" id="PTHR24418">
    <property type="entry name" value="TYROSINE-PROTEIN KINASE"/>
    <property type="match status" value="1"/>
</dbReference>
<dbReference type="GO" id="GO:0007435">
    <property type="term" value="P:salivary gland morphogenesis"/>
    <property type="evidence" value="ECO:0007669"/>
    <property type="project" value="UniProtKB-ARBA"/>
</dbReference>
<dbReference type="InterPro" id="IPR050198">
    <property type="entry name" value="Non-receptor_tyrosine_kinases"/>
</dbReference>
<dbReference type="SUPFAM" id="SSF56112">
    <property type="entry name" value="Protein kinase-like (PK-like)"/>
    <property type="match status" value="1"/>
</dbReference>
<dbReference type="Gene3D" id="2.30.30.40">
    <property type="entry name" value="SH3 Domains"/>
    <property type="match status" value="1"/>
</dbReference>
<dbReference type="Proteomes" id="UP001187531">
    <property type="component" value="Unassembled WGS sequence"/>
</dbReference>
<dbReference type="SUPFAM" id="SSF50044">
    <property type="entry name" value="SH3-domain"/>
    <property type="match status" value="1"/>
</dbReference>
<dbReference type="GO" id="GO:0004715">
    <property type="term" value="F:non-membrane spanning protein tyrosine kinase activity"/>
    <property type="evidence" value="ECO:0007669"/>
    <property type="project" value="UniProtKB-EC"/>
</dbReference>
<dbReference type="PROSITE" id="PS50001">
    <property type="entry name" value="SH2"/>
    <property type="match status" value="1"/>
</dbReference>
<evidence type="ECO:0000256" key="9">
    <source>
        <dbReference type="ARBA" id="ARBA00051245"/>
    </source>
</evidence>
<dbReference type="Pfam" id="PF00017">
    <property type="entry name" value="SH2"/>
    <property type="match status" value="1"/>
</dbReference>
<evidence type="ECO:0000256" key="10">
    <source>
        <dbReference type="PROSITE-ProRule" id="PRU00191"/>
    </source>
</evidence>
<dbReference type="InterPro" id="IPR000980">
    <property type="entry name" value="SH2"/>
</dbReference>
<comment type="catalytic activity">
    <reaction evidence="9 13">
        <text>L-tyrosyl-[protein] + ATP = O-phospho-L-tyrosyl-[protein] + ADP + H(+)</text>
        <dbReference type="Rhea" id="RHEA:10596"/>
        <dbReference type="Rhea" id="RHEA-COMP:10136"/>
        <dbReference type="Rhea" id="RHEA-COMP:20101"/>
        <dbReference type="ChEBI" id="CHEBI:15378"/>
        <dbReference type="ChEBI" id="CHEBI:30616"/>
        <dbReference type="ChEBI" id="CHEBI:46858"/>
        <dbReference type="ChEBI" id="CHEBI:61978"/>
        <dbReference type="ChEBI" id="CHEBI:456216"/>
        <dbReference type="EC" id="2.7.10.2"/>
    </reaction>
</comment>
<dbReference type="FunFam" id="1.10.510.10:FF:000399">
    <property type="entry name" value="Tyrosine-protein kinase"/>
    <property type="match status" value="1"/>
</dbReference>
<evidence type="ECO:0000259" key="14">
    <source>
        <dbReference type="PROSITE" id="PS50001"/>
    </source>
</evidence>
<evidence type="ECO:0000256" key="12">
    <source>
        <dbReference type="PROSITE-ProRule" id="PRU10141"/>
    </source>
</evidence>
<dbReference type="SUPFAM" id="SSF55550">
    <property type="entry name" value="SH2 domain"/>
    <property type="match status" value="1"/>
</dbReference>
<dbReference type="PRINTS" id="PR00109">
    <property type="entry name" value="TYRKINASE"/>
</dbReference>
<evidence type="ECO:0000256" key="2">
    <source>
        <dbReference type="ARBA" id="ARBA00022553"/>
    </source>
</evidence>
<keyword evidence="2" id="KW-0597">Phosphoprotein</keyword>
<keyword evidence="3 13" id="KW-0808">Transferase</keyword>
<dbReference type="Pfam" id="PF00018">
    <property type="entry name" value="SH3_1"/>
    <property type="match status" value="1"/>
</dbReference>
<comment type="similarity">
    <text evidence="13">Belongs to the protein kinase superfamily. Tyr protein kinase family.</text>
</comment>
<keyword evidence="18" id="KW-1185">Reference proteome</keyword>